<dbReference type="PANTHER" id="PTHR24291:SF189">
    <property type="entry name" value="CYTOCHROME P450 4C3-RELATED"/>
    <property type="match status" value="1"/>
</dbReference>
<dbReference type="GO" id="GO:0005506">
    <property type="term" value="F:iron ion binding"/>
    <property type="evidence" value="ECO:0007669"/>
    <property type="project" value="InterPro"/>
</dbReference>
<keyword evidence="11" id="KW-0408">Iron</keyword>
<keyword evidence="6" id="KW-0349">Heme</keyword>
<keyword evidence="9" id="KW-0492">Microsome</keyword>
<dbReference type="Proteomes" id="UP001231518">
    <property type="component" value="Chromosome 24"/>
</dbReference>
<protein>
    <recommendedName>
        <fullName evidence="16">Cytochrome P450</fullName>
    </recommendedName>
</protein>
<dbReference type="AlphaFoldDB" id="A0AAD8DPZ0"/>
<evidence type="ECO:0000256" key="4">
    <source>
        <dbReference type="ARBA" id="ARBA00004406"/>
    </source>
</evidence>
<evidence type="ECO:0000256" key="7">
    <source>
        <dbReference type="ARBA" id="ARBA00022723"/>
    </source>
</evidence>
<name>A0AAD8DPZ0_MYTSE</name>
<comment type="function">
    <text evidence="2">May be involved in the metabolism of insect hormones and in the breakdown of synthetic insecticides.</text>
</comment>
<comment type="subcellular location">
    <subcellularLocation>
        <location evidence="4">Endoplasmic reticulum membrane</location>
        <topology evidence="4">Peripheral membrane protein</topology>
    </subcellularLocation>
    <subcellularLocation>
        <location evidence="3">Microsome membrane</location>
        <topology evidence="3">Peripheral membrane protein</topology>
    </subcellularLocation>
</comment>
<evidence type="ECO:0008006" key="16">
    <source>
        <dbReference type="Google" id="ProtNLM"/>
    </source>
</evidence>
<evidence type="ECO:0000256" key="1">
    <source>
        <dbReference type="ARBA" id="ARBA00001971"/>
    </source>
</evidence>
<accession>A0AAD8DPZ0</accession>
<evidence type="ECO:0000256" key="8">
    <source>
        <dbReference type="ARBA" id="ARBA00022824"/>
    </source>
</evidence>
<keyword evidence="12" id="KW-0503">Monooxygenase</keyword>
<sequence>MLGIVVVCLILWICALVYLRDKLVNQGHPLPPAYPGMLPIIGHTHLLLTDTINIWLRLKKMCQYSIQQGGVICCKFGFDIYYLITDPEDALVVANTCLDKLFLYSFGKYWLGDGLITGSGDHWHRHRQMLRSSFSLSIINGYLDVFNSQARILLKGLEGSLEEGSFYPIPHLKHFALRSSYLTTFGKTVNDEATFPKYLKATDGMLKLAMERFQKFWLHNDYIHALLGYKKKENELVACTNKISDEIIQTKRAILNKVIDKTAYVPFQPLIHLMLEQHTSNPFNDQEISEELHTAVVAAFDTTSRSLQSIFLMIGSFPKVQERMYEEIMEVVGKDRDVHKDDLRKLVYTGAVIKESMRLIPTVPVIGRYIDKDVKLSKTWAMTAMKIAVSHVVRKFVITADYTKLQSSLELTLKAASGHDISLKLRN</sequence>
<dbReference type="GO" id="GO:0016705">
    <property type="term" value="F:oxidoreductase activity, acting on paired donors, with incorporation or reduction of molecular oxygen"/>
    <property type="evidence" value="ECO:0007669"/>
    <property type="project" value="InterPro"/>
</dbReference>
<keyword evidence="15" id="KW-1185">Reference proteome</keyword>
<evidence type="ECO:0000256" key="9">
    <source>
        <dbReference type="ARBA" id="ARBA00022848"/>
    </source>
</evidence>
<dbReference type="GO" id="GO:0020037">
    <property type="term" value="F:heme binding"/>
    <property type="evidence" value="ECO:0007669"/>
    <property type="project" value="InterPro"/>
</dbReference>
<dbReference type="GO" id="GO:0005789">
    <property type="term" value="C:endoplasmic reticulum membrane"/>
    <property type="evidence" value="ECO:0007669"/>
    <property type="project" value="UniProtKB-SubCell"/>
</dbReference>
<evidence type="ECO:0000256" key="2">
    <source>
        <dbReference type="ARBA" id="ARBA00003690"/>
    </source>
</evidence>
<dbReference type="EMBL" id="JARGEI010000018">
    <property type="protein sequence ID" value="KAJ8715516.1"/>
    <property type="molecule type" value="Genomic_DNA"/>
</dbReference>
<evidence type="ECO:0000256" key="5">
    <source>
        <dbReference type="ARBA" id="ARBA00010617"/>
    </source>
</evidence>
<dbReference type="SUPFAM" id="SSF48264">
    <property type="entry name" value="Cytochrome P450"/>
    <property type="match status" value="1"/>
</dbReference>
<reference evidence="14" key="1">
    <citation type="submission" date="2023-03" db="EMBL/GenBank/DDBJ databases">
        <title>Chromosome-level genomes of two armyworms, Mythimna separata and Mythimna loreyi, provide insights into the biosynthesis and reception of sex pheromones.</title>
        <authorList>
            <person name="Zhao H."/>
        </authorList>
    </citation>
    <scope>NUCLEOTIDE SEQUENCE</scope>
    <source>
        <strain evidence="14">BeijingLab</strain>
        <tissue evidence="14">Pupa</tissue>
    </source>
</reference>
<gene>
    <name evidence="14" type="ORF">PYW07_009998</name>
</gene>
<dbReference type="InterPro" id="IPR036396">
    <property type="entry name" value="Cyt_P450_sf"/>
</dbReference>
<dbReference type="Pfam" id="PF00067">
    <property type="entry name" value="p450"/>
    <property type="match status" value="1"/>
</dbReference>
<evidence type="ECO:0000256" key="6">
    <source>
        <dbReference type="ARBA" id="ARBA00022617"/>
    </source>
</evidence>
<evidence type="ECO:0000256" key="3">
    <source>
        <dbReference type="ARBA" id="ARBA00004174"/>
    </source>
</evidence>
<comment type="cofactor">
    <cofactor evidence="1">
        <name>heme</name>
        <dbReference type="ChEBI" id="CHEBI:30413"/>
    </cofactor>
</comment>
<dbReference type="InterPro" id="IPR002401">
    <property type="entry name" value="Cyt_P450_E_grp-I"/>
</dbReference>
<keyword evidence="7" id="KW-0479">Metal-binding</keyword>
<dbReference type="InterPro" id="IPR001128">
    <property type="entry name" value="Cyt_P450"/>
</dbReference>
<evidence type="ECO:0000313" key="15">
    <source>
        <dbReference type="Proteomes" id="UP001231518"/>
    </source>
</evidence>
<dbReference type="PANTHER" id="PTHR24291">
    <property type="entry name" value="CYTOCHROME P450 FAMILY 4"/>
    <property type="match status" value="1"/>
</dbReference>
<evidence type="ECO:0000256" key="10">
    <source>
        <dbReference type="ARBA" id="ARBA00023002"/>
    </source>
</evidence>
<comment type="caution">
    <text evidence="14">The sequence shown here is derived from an EMBL/GenBank/DDBJ whole genome shotgun (WGS) entry which is preliminary data.</text>
</comment>
<dbReference type="Gene3D" id="1.10.630.10">
    <property type="entry name" value="Cytochrome P450"/>
    <property type="match status" value="1"/>
</dbReference>
<proteinExistence type="inferred from homology"/>
<dbReference type="InterPro" id="IPR050196">
    <property type="entry name" value="Cytochrome_P450_Monoox"/>
</dbReference>
<dbReference type="PRINTS" id="PR00463">
    <property type="entry name" value="EP450I"/>
</dbReference>
<evidence type="ECO:0000256" key="12">
    <source>
        <dbReference type="ARBA" id="ARBA00023033"/>
    </source>
</evidence>
<keyword evidence="13" id="KW-0472">Membrane</keyword>
<evidence type="ECO:0000256" key="13">
    <source>
        <dbReference type="ARBA" id="ARBA00023136"/>
    </source>
</evidence>
<keyword evidence="8" id="KW-0256">Endoplasmic reticulum</keyword>
<evidence type="ECO:0000313" key="14">
    <source>
        <dbReference type="EMBL" id="KAJ8715516.1"/>
    </source>
</evidence>
<evidence type="ECO:0000256" key="11">
    <source>
        <dbReference type="ARBA" id="ARBA00023004"/>
    </source>
</evidence>
<organism evidence="14 15">
    <name type="scientific">Mythimna separata</name>
    <name type="common">Oriental armyworm</name>
    <name type="synonym">Pseudaletia separata</name>
    <dbReference type="NCBI Taxonomy" id="271217"/>
    <lineage>
        <taxon>Eukaryota</taxon>
        <taxon>Metazoa</taxon>
        <taxon>Ecdysozoa</taxon>
        <taxon>Arthropoda</taxon>
        <taxon>Hexapoda</taxon>
        <taxon>Insecta</taxon>
        <taxon>Pterygota</taxon>
        <taxon>Neoptera</taxon>
        <taxon>Endopterygota</taxon>
        <taxon>Lepidoptera</taxon>
        <taxon>Glossata</taxon>
        <taxon>Ditrysia</taxon>
        <taxon>Noctuoidea</taxon>
        <taxon>Noctuidae</taxon>
        <taxon>Noctuinae</taxon>
        <taxon>Hadenini</taxon>
        <taxon>Mythimna</taxon>
    </lineage>
</organism>
<comment type="similarity">
    <text evidence="5">Belongs to the cytochrome P450 family.</text>
</comment>
<dbReference type="GO" id="GO:0004497">
    <property type="term" value="F:monooxygenase activity"/>
    <property type="evidence" value="ECO:0007669"/>
    <property type="project" value="UniProtKB-KW"/>
</dbReference>
<keyword evidence="10" id="KW-0560">Oxidoreductase</keyword>